<gene>
    <name evidence="1" type="ORF">CYFUS_001729</name>
</gene>
<name>A0A250IX58_9BACT</name>
<dbReference type="RefSeq" id="WP_269770221.1">
    <property type="nucleotide sequence ID" value="NZ_CP022098.1"/>
</dbReference>
<dbReference type="KEGG" id="cfus:CYFUS_001729"/>
<accession>A0A250IX58</accession>
<dbReference type="AlphaFoldDB" id="A0A250IX58"/>
<protein>
    <submittedName>
        <fullName evidence="1">Uncharacterized protein</fullName>
    </submittedName>
</protein>
<organism evidence="1 2">
    <name type="scientific">Cystobacter fuscus</name>
    <dbReference type="NCBI Taxonomy" id="43"/>
    <lineage>
        <taxon>Bacteria</taxon>
        <taxon>Pseudomonadati</taxon>
        <taxon>Myxococcota</taxon>
        <taxon>Myxococcia</taxon>
        <taxon>Myxococcales</taxon>
        <taxon>Cystobacterineae</taxon>
        <taxon>Archangiaceae</taxon>
        <taxon>Cystobacter</taxon>
    </lineage>
</organism>
<proteinExistence type="predicted"/>
<evidence type="ECO:0000313" key="2">
    <source>
        <dbReference type="Proteomes" id="UP000217257"/>
    </source>
</evidence>
<reference evidence="1 2" key="1">
    <citation type="submission" date="2017-06" db="EMBL/GenBank/DDBJ databases">
        <title>Sequencing and comparative analysis of myxobacterial genomes.</title>
        <authorList>
            <person name="Rupp O."/>
            <person name="Goesmann A."/>
            <person name="Sogaard-Andersen L."/>
        </authorList>
    </citation>
    <scope>NUCLEOTIDE SEQUENCE [LARGE SCALE GENOMIC DNA]</scope>
    <source>
        <strain evidence="1 2">DSM 52655</strain>
    </source>
</reference>
<dbReference type="Proteomes" id="UP000217257">
    <property type="component" value="Chromosome"/>
</dbReference>
<sequence>MLMWTEMRNKFDPELLQVFMRVMAIQPVKVLSRRQQSMTLGGL</sequence>
<dbReference type="EMBL" id="CP022098">
    <property type="protein sequence ID" value="ATB36315.1"/>
    <property type="molecule type" value="Genomic_DNA"/>
</dbReference>
<evidence type="ECO:0000313" key="1">
    <source>
        <dbReference type="EMBL" id="ATB36315.1"/>
    </source>
</evidence>